<dbReference type="PANTHER" id="PTHR30005:SF0">
    <property type="entry name" value="RETROGRADE REGULATION PROTEIN 2"/>
    <property type="match status" value="1"/>
</dbReference>
<reference evidence="2" key="1">
    <citation type="submission" date="2020-10" db="EMBL/GenBank/DDBJ databases">
        <authorList>
            <person name="Gilroy R."/>
        </authorList>
    </citation>
    <scope>NUCLEOTIDE SEQUENCE</scope>
    <source>
        <strain evidence="2">10669</strain>
    </source>
</reference>
<dbReference type="EMBL" id="DVOG01000125">
    <property type="protein sequence ID" value="HIV04436.1"/>
    <property type="molecule type" value="Genomic_DNA"/>
</dbReference>
<feature type="non-terminal residue" evidence="2">
    <location>
        <position position="115"/>
    </location>
</feature>
<dbReference type="InterPro" id="IPR003695">
    <property type="entry name" value="Ppx_GppA_N"/>
</dbReference>
<sequence>MISSVVDIGSNSIKLLVARGENAEPLFEALSETRLSPDAESARERISDEAFAAGVDAVRALAEQARAFSPAREAVVGTSLFRTAENARAFADAVFRATGTPMRILSGREEAELVA</sequence>
<dbReference type="SUPFAM" id="SSF53067">
    <property type="entry name" value="Actin-like ATPase domain"/>
    <property type="match status" value="1"/>
</dbReference>
<dbReference type="Pfam" id="PF02541">
    <property type="entry name" value="Ppx-GppA"/>
    <property type="match status" value="1"/>
</dbReference>
<comment type="caution">
    <text evidence="2">The sequence shown here is derived from an EMBL/GenBank/DDBJ whole genome shotgun (WGS) entry which is preliminary data.</text>
</comment>
<dbReference type="Gene3D" id="3.30.420.40">
    <property type="match status" value="1"/>
</dbReference>
<reference evidence="2" key="2">
    <citation type="journal article" date="2021" name="PeerJ">
        <title>Extensive microbial diversity within the chicken gut microbiome revealed by metagenomics and culture.</title>
        <authorList>
            <person name="Gilroy R."/>
            <person name="Ravi A."/>
            <person name="Getino M."/>
            <person name="Pursley I."/>
            <person name="Horton D.L."/>
            <person name="Alikhan N.F."/>
            <person name="Baker D."/>
            <person name="Gharbi K."/>
            <person name="Hall N."/>
            <person name="Watson M."/>
            <person name="Adriaenssens E.M."/>
            <person name="Foster-Nyarko E."/>
            <person name="Jarju S."/>
            <person name="Secka A."/>
            <person name="Antonio M."/>
            <person name="Oren A."/>
            <person name="Chaudhuri R.R."/>
            <person name="La Ragione R."/>
            <person name="Hildebrand F."/>
            <person name="Pallen M.J."/>
        </authorList>
    </citation>
    <scope>NUCLEOTIDE SEQUENCE</scope>
    <source>
        <strain evidence="2">10669</strain>
    </source>
</reference>
<accession>A0A9D1T271</accession>
<gene>
    <name evidence="2" type="ORF">IAC75_04720</name>
</gene>
<dbReference type="PANTHER" id="PTHR30005">
    <property type="entry name" value="EXOPOLYPHOSPHATASE"/>
    <property type="match status" value="1"/>
</dbReference>
<organism evidence="2 3">
    <name type="scientific">Candidatus Spyradosoma merdigallinarum</name>
    <dbReference type="NCBI Taxonomy" id="2840950"/>
    <lineage>
        <taxon>Bacteria</taxon>
        <taxon>Pseudomonadati</taxon>
        <taxon>Verrucomicrobiota</taxon>
        <taxon>Opitutia</taxon>
        <taxon>Opitutia incertae sedis</taxon>
        <taxon>Candidatus Spyradosoma</taxon>
    </lineage>
</organism>
<evidence type="ECO:0000259" key="1">
    <source>
        <dbReference type="Pfam" id="PF02541"/>
    </source>
</evidence>
<dbReference type="InterPro" id="IPR050273">
    <property type="entry name" value="GppA/Ppx_hydrolase"/>
</dbReference>
<dbReference type="InterPro" id="IPR043129">
    <property type="entry name" value="ATPase_NBD"/>
</dbReference>
<evidence type="ECO:0000313" key="2">
    <source>
        <dbReference type="EMBL" id="HIV04436.1"/>
    </source>
</evidence>
<name>A0A9D1T271_9BACT</name>
<proteinExistence type="predicted"/>
<dbReference type="AlphaFoldDB" id="A0A9D1T271"/>
<evidence type="ECO:0000313" key="3">
    <source>
        <dbReference type="Proteomes" id="UP000886812"/>
    </source>
</evidence>
<dbReference type="Proteomes" id="UP000886812">
    <property type="component" value="Unassembled WGS sequence"/>
</dbReference>
<feature type="domain" description="Ppx/GppA phosphatase N-terminal" evidence="1">
    <location>
        <begin position="24"/>
        <end position="114"/>
    </location>
</feature>
<protein>
    <submittedName>
        <fullName evidence="2">Phosphatase</fullName>
    </submittedName>
</protein>